<dbReference type="AlphaFoldDB" id="A0A383C1P9"/>
<organism evidence="1">
    <name type="scientific">marine metagenome</name>
    <dbReference type="NCBI Taxonomy" id="408172"/>
    <lineage>
        <taxon>unclassified sequences</taxon>
        <taxon>metagenomes</taxon>
        <taxon>ecological metagenomes</taxon>
    </lineage>
</organism>
<reference evidence="1" key="1">
    <citation type="submission" date="2018-05" db="EMBL/GenBank/DDBJ databases">
        <authorList>
            <person name="Lanie J.A."/>
            <person name="Ng W.-L."/>
            <person name="Kazmierczak K.M."/>
            <person name="Andrzejewski T.M."/>
            <person name="Davidsen T.M."/>
            <person name="Wayne K.J."/>
            <person name="Tettelin H."/>
            <person name="Glass J.I."/>
            <person name="Rusch D."/>
            <person name="Podicherti R."/>
            <person name="Tsui H.-C.T."/>
            <person name="Winkler M.E."/>
        </authorList>
    </citation>
    <scope>NUCLEOTIDE SEQUENCE</scope>
</reference>
<sequence length="60" mass="6618">MPCPLEGFETNWLSPIACLERLGWSVIDSLPTSFQGDEDDRLLAEQDILRPTGTGREGAL</sequence>
<evidence type="ECO:0000313" key="1">
    <source>
        <dbReference type="EMBL" id="SVE26003.1"/>
    </source>
</evidence>
<gene>
    <name evidence="1" type="ORF">METZ01_LOCUS478857</name>
</gene>
<proteinExistence type="predicted"/>
<name>A0A383C1P9_9ZZZZ</name>
<accession>A0A383C1P9</accession>
<dbReference type="EMBL" id="UINC01205016">
    <property type="protein sequence ID" value="SVE26003.1"/>
    <property type="molecule type" value="Genomic_DNA"/>
</dbReference>
<feature type="non-terminal residue" evidence="1">
    <location>
        <position position="60"/>
    </location>
</feature>
<protein>
    <submittedName>
        <fullName evidence="1">Uncharacterized protein</fullName>
    </submittedName>
</protein>